<gene>
    <name evidence="2" type="ORF">B0A77_05655</name>
</gene>
<keyword evidence="1" id="KW-0472">Membrane</keyword>
<evidence type="ECO:0000313" key="2">
    <source>
        <dbReference type="EMBL" id="PDS25161.1"/>
    </source>
</evidence>
<organism evidence="2 3">
    <name type="scientific">Flavobacterium branchiophilum</name>
    <dbReference type="NCBI Taxonomy" id="55197"/>
    <lineage>
        <taxon>Bacteria</taxon>
        <taxon>Pseudomonadati</taxon>
        <taxon>Bacteroidota</taxon>
        <taxon>Flavobacteriia</taxon>
        <taxon>Flavobacteriales</taxon>
        <taxon>Flavobacteriaceae</taxon>
        <taxon>Flavobacterium</taxon>
    </lineage>
</organism>
<protein>
    <recommendedName>
        <fullName evidence="4">DUF2231 domain-containing protein</fullName>
    </recommendedName>
</protein>
<comment type="caution">
    <text evidence="2">The sequence shown here is derived from an EMBL/GenBank/DDBJ whole genome shotgun (WGS) entry which is preliminary data.</text>
</comment>
<feature type="transmembrane region" description="Helical" evidence="1">
    <location>
        <begin position="38"/>
        <end position="58"/>
    </location>
</feature>
<name>A0A2H3KCN8_9FLAO</name>
<feature type="transmembrane region" description="Helical" evidence="1">
    <location>
        <begin position="117"/>
        <end position="139"/>
    </location>
</feature>
<feature type="transmembrane region" description="Helical" evidence="1">
    <location>
        <begin position="12"/>
        <end position="31"/>
    </location>
</feature>
<feature type="transmembrane region" description="Helical" evidence="1">
    <location>
        <begin position="86"/>
        <end position="105"/>
    </location>
</feature>
<dbReference type="Proteomes" id="UP000220828">
    <property type="component" value="Unassembled WGS sequence"/>
</dbReference>
<dbReference type="AlphaFoldDB" id="A0A2H3KCN8"/>
<evidence type="ECO:0008006" key="4">
    <source>
        <dbReference type="Google" id="ProtNLM"/>
    </source>
</evidence>
<evidence type="ECO:0000313" key="3">
    <source>
        <dbReference type="Proteomes" id="UP000220828"/>
    </source>
</evidence>
<keyword evidence="1" id="KW-1133">Transmembrane helix</keyword>
<dbReference type="OrthoDB" id="853672at2"/>
<accession>A0A2H3KCN8</accession>
<reference evidence="2 3" key="1">
    <citation type="submission" date="2017-09" db="EMBL/GenBank/DDBJ databases">
        <title>Whole genomes of Flavobacteriaceae.</title>
        <authorList>
            <person name="Stine C."/>
            <person name="Li C."/>
            <person name="Tadesse D."/>
        </authorList>
    </citation>
    <scope>NUCLEOTIDE SEQUENCE [LARGE SCALE GENOMIC DNA]</scope>
    <source>
        <strain evidence="2 3">ATCC 35036</strain>
    </source>
</reference>
<dbReference type="EMBL" id="PCMW01000032">
    <property type="protein sequence ID" value="PDS25161.1"/>
    <property type="molecule type" value="Genomic_DNA"/>
</dbReference>
<dbReference type="RefSeq" id="WP_014084209.1">
    <property type="nucleotide sequence ID" value="NZ_CBCSFI010000029.1"/>
</dbReference>
<dbReference type="OMA" id="ELIHEHE"/>
<evidence type="ECO:0000256" key="1">
    <source>
        <dbReference type="SAM" id="Phobius"/>
    </source>
</evidence>
<proteinExistence type="predicted"/>
<keyword evidence="1" id="KW-0812">Transmembrane</keyword>
<sequence length="146" mass="15884">MNEAHLHLVINHFPIIGPILGFGILLIGIFLKNNTLKNTAYIIFIISSLFGIASMSTGEEAEELVEKLPNIGHEIIHEHEEIAEKLALTLNILGLVAIFGLFLNLKNHVRAHIISYIAAVLGIIGIAIATQVGTTGGAIRHIELRK</sequence>